<evidence type="ECO:0000256" key="1">
    <source>
        <dbReference type="ARBA" id="ARBA00004418"/>
    </source>
</evidence>
<keyword evidence="6 10" id="KW-0732">Signal</keyword>
<dbReference type="InterPro" id="IPR004564">
    <property type="entry name" value="OM_lipoprot_carrier_LolA-like"/>
</dbReference>
<keyword evidence="12" id="KW-1185">Reference proteome</keyword>
<dbReference type="HOGENOM" id="CLU_087560_0_1_4"/>
<keyword evidence="5 10" id="KW-0813">Transport</keyword>
<sequence length="198" mass="22292" precursor="true">MKIKSLVIGLSVWFSLAHASALDQLNYFITHVPKASGMFVQKNDQGESEGSFSFFRPGRFSWLIKTPFEQRITADGKYIYQYDVELAQTIKRSLKEAIGSSPAAILFGNNKIEDYFTVSLLPTENGVQWLRAVPKDANAGFNYMDIGFADNRPVKIIVQDIFDHFTEITFNQMDTQAKISASSFKFVVPKGVEVVDMP</sequence>
<evidence type="ECO:0000313" key="12">
    <source>
        <dbReference type="Proteomes" id="UP000028945"/>
    </source>
</evidence>
<evidence type="ECO:0000256" key="9">
    <source>
        <dbReference type="ARBA" id="ARBA00023186"/>
    </source>
</evidence>
<comment type="similarity">
    <text evidence="2 10">Belongs to the LolA family.</text>
</comment>
<dbReference type="AlphaFoldDB" id="A0A077DCM8"/>
<evidence type="ECO:0000313" key="11">
    <source>
        <dbReference type="EMBL" id="AIL32354.1"/>
    </source>
</evidence>
<keyword evidence="9 10" id="KW-0143">Chaperone</keyword>
<dbReference type="PANTHER" id="PTHR35869:SF1">
    <property type="entry name" value="OUTER-MEMBRANE LIPOPROTEIN CARRIER PROTEIN"/>
    <property type="match status" value="1"/>
</dbReference>
<dbReference type="InterPro" id="IPR029046">
    <property type="entry name" value="LolA/LolB/LppX"/>
</dbReference>
<organism evidence="11 12">
    <name type="scientific">Basilea psittacipulmonis DSM 24701</name>
    <dbReference type="NCBI Taxonomy" id="1072685"/>
    <lineage>
        <taxon>Bacteria</taxon>
        <taxon>Pseudomonadati</taxon>
        <taxon>Pseudomonadota</taxon>
        <taxon>Betaproteobacteria</taxon>
        <taxon>Burkholderiales</taxon>
        <taxon>Alcaligenaceae</taxon>
        <taxon>Basilea</taxon>
    </lineage>
</organism>
<dbReference type="EMBL" id="CP009238">
    <property type="protein sequence ID" value="AIL32354.1"/>
    <property type="molecule type" value="Genomic_DNA"/>
</dbReference>
<dbReference type="Proteomes" id="UP000028945">
    <property type="component" value="Chromosome"/>
</dbReference>
<dbReference type="HAMAP" id="MF_00240">
    <property type="entry name" value="LolA"/>
    <property type="match status" value="1"/>
</dbReference>
<gene>
    <name evidence="10" type="primary">lolA</name>
    <name evidence="11" type="ORF">IX83_02610</name>
</gene>
<keyword evidence="7 10" id="KW-0574">Periplasm</keyword>
<name>A0A077DCM8_9BURK</name>
<protein>
    <recommendedName>
        <fullName evidence="4 10">Outer-membrane lipoprotein carrier protein</fullName>
    </recommendedName>
</protein>
<accession>A0A077DCM8</accession>
<evidence type="ECO:0000256" key="5">
    <source>
        <dbReference type="ARBA" id="ARBA00022448"/>
    </source>
</evidence>
<evidence type="ECO:0000256" key="3">
    <source>
        <dbReference type="ARBA" id="ARBA00011245"/>
    </source>
</evidence>
<proteinExistence type="inferred from homology"/>
<evidence type="ECO:0000256" key="8">
    <source>
        <dbReference type="ARBA" id="ARBA00022927"/>
    </source>
</evidence>
<dbReference type="eggNOG" id="COG2834">
    <property type="taxonomic scope" value="Bacteria"/>
</dbReference>
<evidence type="ECO:0000256" key="2">
    <source>
        <dbReference type="ARBA" id="ARBA00007615"/>
    </source>
</evidence>
<dbReference type="OrthoDB" id="9787361at2"/>
<dbReference type="GO" id="GO:0042953">
    <property type="term" value="P:lipoprotein transport"/>
    <property type="evidence" value="ECO:0007669"/>
    <property type="project" value="InterPro"/>
</dbReference>
<dbReference type="Pfam" id="PF03548">
    <property type="entry name" value="LolA"/>
    <property type="match status" value="1"/>
</dbReference>
<evidence type="ECO:0000256" key="7">
    <source>
        <dbReference type="ARBA" id="ARBA00022764"/>
    </source>
</evidence>
<feature type="signal peptide" evidence="10">
    <location>
        <begin position="1"/>
        <end position="19"/>
    </location>
</feature>
<dbReference type="RefSeq" id="WP_038498843.1">
    <property type="nucleotide sequence ID" value="NZ_AFWK01000112.1"/>
</dbReference>
<evidence type="ECO:0000256" key="10">
    <source>
        <dbReference type="HAMAP-Rule" id="MF_00240"/>
    </source>
</evidence>
<dbReference type="KEGG" id="bpsi:IX83_02610"/>
<evidence type="ECO:0000256" key="4">
    <source>
        <dbReference type="ARBA" id="ARBA00014035"/>
    </source>
</evidence>
<comment type="subunit">
    <text evidence="3 10">Monomer.</text>
</comment>
<dbReference type="SUPFAM" id="SSF89392">
    <property type="entry name" value="Prokaryotic lipoproteins and lipoprotein localization factors"/>
    <property type="match status" value="1"/>
</dbReference>
<feature type="chain" id="PRO_5008981545" description="Outer-membrane lipoprotein carrier protein" evidence="10">
    <location>
        <begin position="20"/>
        <end position="198"/>
    </location>
</feature>
<dbReference type="InterPro" id="IPR018323">
    <property type="entry name" value="OM_lipoprot_carrier_LolA_Pbac"/>
</dbReference>
<reference evidence="11 12" key="1">
    <citation type="journal article" date="2014" name="BMC Genomics">
        <title>A genomic perspective on a new bacterial genus and species from the Alcaligenaceae family, Basilea psittacipulmonis.</title>
        <authorList>
            <person name="Whiteson K.L."/>
            <person name="Hernandez D."/>
            <person name="Lazarevic V."/>
            <person name="Gaia N."/>
            <person name="Farinelli L."/>
            <person name="Francois P."/>
            <person name="Pilo P."/>
            <person name="Frey J."/>
            <person name="Schrenzel J."/>
        </authorList>
    </citation>
    <scope>NUCLEOTIDE SEQUENCE [LARGE SCALE GENOMIC DNA]</scope>
    <source>
        <strain evidence="11 12">DSM 24701</strain>
    </source>
</reference>
<comment type="subcellular location">
    <subcellularLocation>
        <location evidence="1 10">Periplasm</location>
    </subcellularLocation>
</comment>
<dbReference type="STRING" id="1072685.IX83_02610"/>
<dbReference type="CDD" id="cd16325">
    <property type="entry name" value="LolA"/>
    <property type="match status" value="1"/>
</dbReference>
<evidence type="ECO:0000256" key="6">
    <source>
        <dbReference type="ARBA" id="ARBA00022729"/>
    </source>
</evidence>
<keyword evidence="8 10" id="KW-0653">Protein transport</keyword>
<dbReference type="GO" id="GO:0042597">
    <property type="term" value="C:periplasmic space"/>
    <property type="evidence" value="ECO:0007669"/>
    <property type="project" value="UniProtKB-SubCell"/>
</dbReference>
<dbReference type="GO" id="GO:0044874">
    <property type="term" value="P:lipoprotein localization to outer membrane"/>
    <property type="evidence" value="ECO:0007669"/>
    <property type="project" value="UniProtKB-UniRule"/>
</dbReference>
<dbReference type="PANTHER" id="PTHR35869">
    <property type="entry name" value="OUTER-MEMBRANE LIPOPROTEIN CARRIER PROTEIN"/>
    <property type="match status" value="1"/>
</dbReference>
<dbReference type="Gene3D" id="2.50.20.10">
    <property type="entry name" value="Lipoprotein localisation LolA/LolB/LppX"/>
    <property type="match status" value="1"/>
</dbReference>
<comment type="function">
    <text evidence="10">Participates in the translocation of lipoproteins from the inner membrane to the outer membrane. Only forms a complex with a lipoprotein if the residue after the N-terminal Cys is not an aspartate (The Asp acts as a targeting signal to indicate that the lipoprotein should stay in the inner membrane).</text>
</comment>